<dbReference type="InterPro" id="IPR016064">
    <property type="entry name" value="NAD/diacylglycerol_kinase_sf"/>
</dbReference>
<keyword evidence="2" id="KW-0418">Kinase</keyword>
<keyword evidence="3" id="KW-1185">Reference proteome</keyword>
<reference evidence="2 3" key="1">
    <citation type="submission" date="2023-08" db="EMBL/GenBank/DDBJ databases">
        <title>Microbacterium aquilitoris sp. nov. and Microbacterium gwkjibeachense sp. nov., isolated from beach.</title>
        <authorList>
            <person name="Lee S.D."/>
            <person name="Yang H."/>
            <person name="Kim I."/>
        </authorList>
    </citation>
    <scope>NUCLEOTIDE SEQUENCE [LARGE SCALE GENOMIC DNA]</scope>
    <source>
        <strain evidence="2 3">KSW-18</strain>
    </source>
</reference>
<dbReference type="InterPro" id="IPR017438">
    <property type="entry name" value="ATP-NAD_kinase_N"/>
</dbReference>
<dbReference type="EMBL" id="JAUZVT010000001">
    <property type="protein sequence ID" value="MDT3329804.1"/>
    <property type="molecule type" value="Genomic_DNA"/>
</dbReference>
<name>A0ABU3GJS0_9MICO</name>
<protein>
    <submittedName>
        <fullName evidence="2">Diacylglycerol kinase family protein</fullName>
    </submittedName>
</protein>
<dbReference type="SUPFAM" id="SSF111331">
    <property type="entry name" value="NAD kinase/diacylglycerol kinase-like"/>
    <property type="match status" value="1"/>
</dbReference>
<dbReference type="InterPro" id="IPR001206">
    <property type="entry name" value="Diacylglycerol_kinase_cat_dom"/>
</dbReference>
<dbReference type="Proteomes" id="UP001262835">
    <property type="component" value="Unassembled WGS sequence"/>
</dbReference>
<gene>
    <name evidence="2" type="ORF">Q9S78_03890</name>
</gene>
<dbReference type="GO" id="GO:0016301">
    <property type="term" value="F:kinase activity"/>
    <property type="evidence" value="ECO:0007669"/>
    <property type="project" value="UniProtKB-KW"/>
</dbReference>
<evidence type="ECO:0000313" key="3">
    <source>
        <dbReference type="Proteomes" id="UP001262835"/>
    </source>
</evidence>
<dbReference type="SMART" id="SM00046">
    <property type="entry name" value="DAGKc"/>
    <property type="match status" value="1"/>
</dbReference>
<dbReference type="Gene3D" id="3.40.50.10330">
    <property type="entry name" value="Probable inorganic polyphosphate/atp-NAD kinase, domain 1"/>
    <property type="match status" value="1"/>
</dbReference>
<evidence type="ECO:0000313" key="2">
    <source>
        <dbReference type="EMBL" id="MDT3329804.1"/>
    </source>
</evidence>
<feature type="domain" description="DAGKc" evidence="1">
    <location>
        <begin position="5"/>
        <end position="133"/>
    </location>
</feature>
<organism evidence="2 3">
    <name type="scientific">Microbacterium aquilitoris</name>
    <dbReference type="NCBI Taxonomy" id="3067307"/>
    <lineage>
        <taxon>Bacteria</taxon>
        <taxon>Bacillati</taxon>
        <taxon>Actinomycetota</taxon>
        <taxon>Actinomycetes</taxon>
        <taxon>Micrococcales</taxon>
        <taxon>Microbacteriaceae</taxon>
        <taxon>Microbacterium</taxon>
    </lineage>
</organism>
<dbReference type="RefSeq" id="WP_116228059.1">
    <property type="nucleotide sequence ID" value="NZ_JAUZVT010000001.1"/>
</dbReference>
<accession>A0ABU3GJS0</accession>
<dbReference type="PROSITE" id="PS50146">
    <property type="entry name" value="DAGK"/>
    <property type="match status" value="1"/>
</dbReference>
<keyword evidence="2" id="KW-0808">Transferase</keyword>
<evidence type="ECO:0000259" key="1">
    <source>
        <dbReference type="PROSITE" id="PS50146"/>
    </source>
</evidence>
<proteinExistence type="predicted"/>
<comment type="caution">
    <text evidence="2">The sequence shown here is derived from an EMBL/GenBank/DDBJ whole genome shotgun (WGS) entry which is preliminary data.</text>
</comment>
<sequence length="313" mass="33456">MTDTPIGGEVLVVANSRSGASLGRPDRVPDVRRRMPGATVRELGESETLDDVVADAMAGENPPSVLAILGGDGSVSRAAHLARRHDLTLLVLPNGTFNHFARSVGIPDVDAGLDAYAAANVRPVAVAEASVDDGEPITVLNAVSLGAYPEFLAERERRTSLGKWWGGAVAAWREMHGAHAVDVVRGGRRASVWSVFAGVGPNDPDRIATMQRATLDEPVIDVRVHHARGTRARAIASLAFGEKTVAVLRALRVMPPASDIERILDEDFEIEVRAGSAPDIWVHDGELEEVGEDGFRLRVRAVGDGLRVYLPAR</sequence>
<dbReference type="Pfam" id="PF00781">
    <property type="entry name" value="DAGK_cat"/>
    <property type="match status" value="1"/>
</dbReference>